<dbReference type="InterPro" id="IPR000160">
    <property type="entry name" value="GGDEF_dom"/>
</dbReference>
<dbReference type="Pfam" id="PF00990">
    <property type="entry name" value="GGDEF"/>
    <property type="match status" value="1"/>
</dbReference>
<dbReference type="CDD" id="cd01949">
    <property type="entry name" value="GGDEF"/>
    <property type="match status" value="1"/>
</dbReference>
<reference evidence="5" key="1">
    <citation type="submission" date="2020-09" db="EMBL/GenBank/DDBJ databases">
        <title>The genome sequence of strain Labrenzia suaedae 4C16A.</title>
        <authorList>
            <person name="Liu Y."/>
        </authorList>
    </citation>
    <scope>NUCLEOTIDE SEQUENCE [LARGE SCALE GENOMIC DNA]</scope>
    <source>
        <strain evidence="5">4C16A</strain>
    </source>
</reference>
<dbReference type="EMBL" id="JACYXI010000009">
    <property type="protein sequence ID" value="MBD8892818.1"/>
    <property type="molecule type" value="Genomic_DNA"/>
</dbReference>
<dbReference type="PANTHER" id="PTHR46663:SF4">
    <property type="entry name" value="DIGUANYLATE CYCLASE DGCT-RELATED"/>
    <property type="match status" value="1"/>
</dbReference>
<dbReference type="NCBIfam" id="TIGR00254">
    <property type="entry name" value="GGDEF"/>
    <property type="match status" value="1"/>
</dbReference>
<dbReference type="InterPro" id="IPR043128">
    <property type="entry name" value="Rev_trsase/Diguanyl_cyclase"/>
</dbReference>
<evidence type="ECO:0000259" key="3">
    <source>
        <dbReference type="PROSITE" id="PS50887"/>
    </source>
</evidence>
<protein>
    <submittedName>
        <fullName evidence="4">Diguanylate cyclase</fullName>
    </submittedName>
</protein>
<evidence type="ECO:0000256" key="1">
    <source>
        <dbReference type="SAM" id="MobiDB-lite"/>
    </source>
</evidence>
<name>A0ABR9CPX7_9HYPH</name>
<keyword evidence="5" id="KW-1185">Reference proteome</keyword>
<feature type="domain" description="GGDEF" evidence="3">
    <location>
        <begin position="353"/>
        <end position="487"/>
    </location>
</feature>
<proteinExistence type="predicted"/>
<keyword evidence="2" id="KW-0472">Membrane</keyword>
<dbReference type="SUPFAM" id="SSF55073">
    <property type="entry name" value="Nucleotide cyclase"/>
    <property type="match status" value="1"/>
</dbReference>
<reference evidence="4 5" key="2">
    <citation type="journal article" date="2021" name="Int. J. Syst. Evol. Microbiol.">
        <title>Roseibium litorale sp. nov., isolated from a tidal flat sediment and proposal for the reclassification of Labrenzia polysiphoniae as Roseibium polysiphoniae comb. nov.</title>
        <authorList>
            <person name="Liu Y."/>
            <person name="Pei T."/>
            <person name="Du J."/>
            <person name="Chao M."/>
            <person name="Deng M.R."/>
            <person name="Zhu H."/>
        </authorList>
    </citation>
    <scope>NUCLEOTIDE SEQUENCE [LARGE SCALE GENOMIC DNA]</scope>
    <source>
        <strain evidence="4 5">4C16A</strain>
    </source>
</reference>
<dbReference type="InterPro" id="IPR029787">
    <property type="entry name" value="Nucleotide_cyclase"/>
</dbReference>
<feature type="region of interest" description="Disordered" evidence="1">
    <location>
        <begin position="506"/>
        <end position="566"/>
    </location>
</feature>
<dbReference type="InterPro" id="IPR052163">
    <property type="entry name" value="DGC-Regulatory_Protein"/>
</dbReference>
<comment type="caution">
    <text evidence="4">The sequence shown here is derived from an EMBL/GenBank/DDBJ whole genome shotgun (WGS) entry which is preliminary data.</text>
</comment>
<keyword evidence="2" id="KW-0812">Transmembrane</keyword>
<organism evidence="4 5">
    <name type="scientific">Roseibium litorale</name>
    <dbReference type="NCBI Taxonomy" id="2803841"/>
    <lineage>
        <taxon>Bacteria</taxon>
        <taxon>Pseudomonadati</taxon>
        <taxon>Pseudomonadota</taxon>
        <taxon>Alphaproteobacteria</taxon>
        <taxon>Hyphomicrobiales</taxon>
        <taxon>Stappiaceae</taxon>
        <taxon>Roseibium</taxon>
    </lineage>
</organism>
<evidence type="ECO:0000256" key="2">
    <source>
        <dbReference type="SAM" id="Phobius"/>
    </source>
</evidence>
<accession>A0ABR9CPX7</accession>
<dbReference type="RefSeq" id="WP_192148938.1">
    <property type="nucleotide sequence ID" value="NZ_JACYXI010000009.1"/>
</dbReference>
<evidence type="ECO:0000313" key="4">
    <source>
        <dbReference type="EMBL" id="MBD8892818.1"/>
    </source>
</evidence>
<keyword evidence="2" id="KW-1133">Transmembrane helix</keyword>
<dbReference type="PROSITE" id="PS50887">
    <property type="entry name" value="GGDEF"/>
    <property type="match status" value="1"/>
</dbReference>
<dbReference type="PANTHER" id="PTHR46663">
    <property type="entry name" value="DIGUANYLATE CYCLASE DGCT-RELATED"/>
    <property type="match status" value="1"/>
</dbReference>
<dbReference type="Pfam" id="PF05228">
    <property type="entry name" value="CHASE4"/>
    <property type="match status" value="1"/>
</dbReference>
<feature type="transmembrane region" description="Helical" evidence="2">
    <location>
        <begin position="21"/>
        <end position="47"/>
    </location>
</feature>
<gene>
    <name evidence="4" type="ORF">IG616_14845</name>
</gene>
<dbReference type="Gene3D" id="3.30.70.270">
    <property type="match status" value="1"/>
</dbReference>
<dbReference type="InterPro" id="IPR007892">
    <property type="entry name" value="CHASE4"/>
</dbReference>
<sequence>MRTGDARRKQKQDSGASRTHIPRLAFLLASLLIAVTSASLVFVGYVASKASFTQAIQSEHRLFANTLSDRTKMVAREALPVARSDESVANIVLSFNTDYVRDQLGKLWSRHGHNRSFLVSSTNKIMAESFEGYTHFGEHPLSDLPSLMPLMNAARNLFEQNRVRVPGGYSHRDIRDLDLSKYASIGLVILDHKPAIVGALPLMPDLERVQLPDENAVFLLTVRFLDAAFIQNLNAQLDFKGLSFLPGAEMPEWGPNLFLKGMDGTPLGSFVWQSEAQSNSIWPTVIPVILMLGATLAALALLIAWRIGRLTNSLHASEKQNRYLALHDTLTGLPNRLYFNRLMAASLKALPGKPFAILHCDLDHFKAVNDTYGHAAGDLVIREVAHRMKDILGRAGIVSRVGGDEFIVLVRKTVMRAKLEALAGALIQATGLKIRISEETSVQVGLSVGIAIARFHGQDMEALLAEADKALYTSKEAGRGLLTFSEPAKGDELRGEDLATEVLRRAAGKAPAQTDRPKAPKPLNAELETESETDGAPSSETGKSGTDEPGVGKSGVGKPSASRKAA</sequence>
<dbReference type="Proteomes" id="UP000632063">
    <property type="component" value="Unassembled WGS sequence"/>
</dbReference>
<feature type="transmembrane region" description="Helical" evidence="2">
    <location>
        <begin position="281"/>
        <end position="305"/>
    </location>
</feature>
<dbReference type="SMART" id="SM00267">
    <property type="entry name" value="GGDEF"/>
    <property type="match status" value="1"/>
</dbReference>
<evidence type="ECO:0000313" key="5">
    <source>
        <dbReference type="Proteomes" id="UP000632063"/>
    </source>
</evidence>